<proteinExistence type="predicted"/>
<sequence>MWTLREEEPCLNSLHKVGNRIMGSVLAISRKSKTISTASYLTWTSRVTHIFKISAWKKSYNSMRGILGRTGLTKMPGLCTPRLESAFFAEDVDNECNENDYHLSLDDLLPDHNTHVGEQEA</sequence>
<dbReference type="EMBL" id="PNBA02000022">
    <property type="protein sequence ID" value="KAG6385397.1"/>
    <property type="molecule type" value="Genomic_DNA"/>
</dbReference>
<dbReference type="Proteomes" id="UP000298416">
    <property type="component" value="Unassembled WGS sequence"/>
</dbReference>
<organism evidence="1">
    <name type="scientific">Salvia splendens</name>
    <name type="common">Scarlet sage</name>
    <dbReference type="NCBI Taxonomy" id="180675"/>
    <lineage>
        <taxon>Eukaryota</taxon>
        <taxon>Viridiplantae</taxon>
        <taxon>Streptophyta</taxon>
        <taxon>Embryophyta</taxon>
        <taxon>Tracheophyta</taxon>
        <taxon>Spermatophyta</taxon>
        <taxon>Magnoliopsida</taxon>
        <taxon>eudicotyledons</taxon>
        <taxon>Gunneridae</taxon>
        <taxon>Pentapetalae</taxon>
        <taxon>asterids</taxon>
        <taxon>lamiids</taxon>
        <taxon>Lamiales</taxon>
        <taxon>Lamiaceae</taxon>
        <taxon>Nepetoideae</taxon>
        <taxon>Mentheae</taxon>
        <taxon>Salviinae</taxon>
        <taxon>Salvia</taxon>
        <taxon>Salvia subgen. Calosphace</taxon>
        <taxon>core Calosphace</taxon>
    </lineage>
</organism>
<keyword evidence="2" id="KW-1185">Reference proteome</keyword>
<reference evidence="1" key="2">
    <citation type="submission" date="2020-08" db="EMBL/GenBank/DDBJ databases">
        <title>Plant Genome Project.</title>
        <authorList>
            <person name="Zhang R.-G."/>
        </authorList>
    </citation>
    <scope>NUCLEOTIDE SEQUENCE</scope>
    <source>
        <strain evidence="1">Huo1</strain>
        <tissue evidence="1">Leaf</tissue>
    </source>
</reference>
<evidence type="ECO:0000313" key="2">
    <source>
        <dbReference type="Proteomes" id="UP000298416"/>
    </source>
</evidence>
<name>A0A8X8YZN4_SALSN</name>
<reference evidence="1" key="1">
    <citation type="submission" date="2018-01" db="EMBL/GenBank/DDBJ databases">
        <authorList>
            <person name="Mao J.F."/>
        </authorList>
    </citation>
    <scope>NUCLEOTIDE SEQUENCE</scope>
    <source>
        <strain evidence="1">Huo1</strain>
        <tissue evidence="1">Leaf</tissue>
    </source>
</reference>
<protein>
    <submittedName>
        <fullName evidence="1">Uncharacterized protein</fullName>
    </submittedName>
</protein>
<evidence type="ECO:0000313" key="1">
    <source>
        <dbReference type="EMBL" id="KAG6385397.1"/>
    </source>
</evidence>
<gene>
    <name evidence="1" type="ORF">SASPL_154232</name>
</gene>
<dbReference type="AlphaFoldDB" id="A0A8X8YZN4"/>
<accession>A0A8X8YZN4</accession>
<comment type="caution">
    <text evidence="1">The sequence shown here is derived from an EMBL/GenBank/DDBJ whole genome shotgun (WGS) entry which is preliminary data.</text>
</comment>